<evidence type="ECO:0000313" key="5">
    <source>
        <dbReference type="Proteomes" id="UP000001311"/>
    </source>
</evidence>
<dbReference type="InterPro" id="IPR051082">
    <property type="entry name" value="Pentapeptide-BTB/POZ_domain"/>
</dbReference>
<dbReference type="EMBL" id="CP000683">
    <property type="protein sequence ID" value="ABV84952.1"/>
    <property type="molecule type" value="Genomic_DNA"/>
</dbReference>
<sequence>MLTNRTHMTNLNIYKCEEKDLNDYLGYIKDNPSVSLNDFIKNKYCAEDNDKIIITSLENMEINADLANANFQGTILTDTVFNNCDLTNTILCDSDLTNVKFNDCTFIGTDFRGANLHYTDFNYKDYDNYKIPNLKDKIRDIKLSFSDLERLNQYIDKDLEKEHIKEIVIDEATKKKKYILAGEDEKTLWEIKSKELKTKQEELETLKQNLDNPGIATNLLNAFWNSAETIARNRQNELEKINKLQHEVNKLETEVYALDNLRMFCGKGLDGIFEQLKDEEIQIKLDPSYIIGSTAKERDIPKEYIKLTSAEFDLYLAEAAKQSNTKLSLTEFVRKQKNLSEDLNIVPDLSATNLSGKILTNLNLKNTLFASANLENIKISNCNLDFTNFEGANLQNAVFQNVTARNAGFLFADLQKSKIENSDMSRAYMPKVDLSEVEVTNSKFNAVMMVNADAEKLIIKDSEWKNSNLTGISLAYADMQRVQMQGVVLNNALLDQANIVSTDLENVFMNKTHALEAKFKEQCNMQGITARNAYFSDAEFENILSLKEADLRETIMQRVKLKNADLTKAQLDKANLEYADLTNATLTNATAQFAKLSNATLKKAEAEGLNISDAIAKNINAKEANFKNAIMQRADLTKANFTKAVLENADMQAVEAAEAIVKEANLKQANLKAANLAGINKEGADFDKAEINNATKMHDTKGEAKGNLDHQDKDGKKTSVNVNEHAKLQDKIHAREKSGWFLKTGVGQLCTKLAKSTTSGISRVTNFLASKKFLVGLAVVAGLAVAATPFVAMPVLLVTGTALTTKAVILGAGILAGGLVTAGTYKLTQKPLRNLQKSCENLTSSIDKYISPPPENIDELVTEKQQARQKAETEKSKEREENLNNVNNNIDKAKEQDLLKQAQNNLNQETPKVEIKEKKDKTVEKQQAKSNTFAVKFKPNTKGKGFATKIKDEKKSSLTKAAYN</sequence>
<protein>
    <recommendedName>
        <fullName evidence="6">Pentapeptide repeat-containing protein</fullName>
    </recommendedName>
</protein>
<evidence type="ECO:0000313" key="4">
    <source>
        <dbReference type="EMBL" id="ABV84952.1"/>
    </source>
</evidence>
<feature type="transmembrane region" description="Helical" evidence="3">
    <location>
        <begin position="808"/>
        <end position="828"/>
    </location>
</feature>
<evidence type="ECO:0000256" key="1">
    <source>
        <dbReference type="SAM" id="Coils"/>
    </source>
</evidence>
<feature type="transmembrane region" description="Helical" evidence="3">
    <location>
        <begin position="773"/>
        <end position="796"/>
    </location>
</feature>
<keyword evidence="1" id="KW-0175">Coiled coil</keyword>
<dbReference type="InterPro" id="IPR001646">
    <property type="entry name" value="5peptide_repeat"/>
</dbReference>
<dbReference type="Proteomes" id="UP000001311">
    <property type="component" value="Chromosome"/>
</dbReference>
<dbReference type="PANTHER" id="PTHR14136">
    <property type="entry name" value="BTB_POZ DOMAIN-CONTAINING PROTEIN KCTD9"/>
    <property type="match status" value="1"/>
</dbReference>
<dbReference type="Gene3D" id="2.160.20.80">
    <property type="entry name" value="E3 ubiquitin-protein ligase SopA"/>
    <property type="match status" value="3"/>
</dbReference>
<organism evidence="4 5">
    <name type="scientific">Rickettsia massiliae (strain Mtu5)</name>
    <dbReference type="NCBI Taxonomy" id="416276"/>
    <lineage>
        <taxon>Bacteria</taxon>
        <taxon>Pseudomonadati</taxon>
        <taxon>Pseudomonadota</taxon>
        <taxon>Alphaproteobacteria</taxon>
        <taxon>Rickettsiales</taxon>
        <taxon>Rickettsiaceae</taxon>
        <taxon>Rickettsieae</taxon>
        <taxon>Rickettsia</taxon>
        <taxon>spotted fever group</taxon>
    </lineage>
</organism>
<dbReference type="KEGG" id="rms:RMA_0846"/>
<feature type="compositionally biased region" description="Basic and acidic residues" evidence="2">
    <location>
        <begin position="699"/>
        <end position="717"/>
    </location>
</feature>
<dbReference type="PANTHER" id="PTHR14136:SF17">
    <property type="entry name" value="BTB_POZ DOMAIN-CONTAINING PROTEIN KCTD9"/>
    <property type="match status" value="1"/>
</dbReference>
<dbReference type="AlphaFoldDB" id="A8F216"/>
<evidence type="ECO:0000256" key="3">
    <source>
        <dbReference type="SAM" id="Phobius"/>
    </source>
</evidence>
<name>A8F216_RICM5</name>
<evidence type="ECO:0000256" key="2">
    <source>
        <dbReference type="SAM" id="MobiDB-lite"/>
    </source>
</evidence>
<reference evidence="4 5" key="1">
    <citation type="journal article" date="2007" name="Genome Res.">
        <title>Lateral gene transfer between obligate intracellular bacteria: evidence from the Rickettsia massiliae genome.</title>
        <authorList>
            <person name="Blanc G."/>
            <person name="Ogata H."/>
            <person name="Robert C."/>
            <person name="Audic S."/>
            <person name="Claverie J.-M."/>
            <person name="Raoult D."/>
        </authorList>
    </citation>
    <scope>NUCLEOTIDE SEQUENCE [LARGE SCALE GENOMIC DNA]</scope>
    <source>
        <strain evidence="5">Mtu5</strain>
    </source>
</reference>
<keyword evidence="3" id="KW-0472">Membrane</keyword>
<feature type="region of interest" description="Disordered" evidence="2">
    <location>
        <begin position="938"/>
        <end position="964"/>
    </location>
</feature>
<feature type="coiled-coil region" evidence="1">
    <location>
        <begin position="857"/>
        <end position="896"/>
    </location>
</feature>
<dbReference type="HOGENOM" id="CLU_309008_0_0_5"/>
<accession>A8F216</accession>
<dbReference type="Pfam" id="PF00805">
    <property type="entry name" value="Pentapeptide"/>
    <property type="match status" value="3"/>
</dbReference>
<keyword evidence="3" id="KW-1133">Transmembrane helix</keyword>
<evidence type="ECO:0008006" key="6">
    <source>
        <dbReference type="Google" id="ProtNLM"/>
    </source>
</evidence>
<proteinExistence type="predicted"/>
<dbReference type="SUPFAM" id="SSF141571">
    <property type="entry name" value="Pentapeptide repeat-like"/>
    <property type="match status" value="3"/>
</dbReference>
<keyword evidence="3" id="KW-0812">Transmembrane</keyword>
<feature type="coiled-coil region" evidence="1">
    <location>
        <begin position="189"/>
        <end position="261"/>
    </location>
</feature>
<feature type="region of interest" description="Disordered" evidence="2">
    <location>
        <begin position="699"/>
        <end position="718"/>
    </location>
</feature>
<dbReference type="Pfam" id="PF13599">
    <property type="entry name" value="Pentapeptide_4"/>
    <property type="match status" value="2"/>
</dbReference>
<keyword evidence="5" id="KW-1185">Reference proteome</keyword>
<gene>
    <name evidence="4" type="ordered locus">RMA_0846</name>
</gene>